<keyword evidence="5" id="KW-0067">ATP-binding</keyword>
<keyword evidence="6" id="KW-1185">Reference proteome</keyword>
<dbReference type="Gene3D" id="1.10.10.10">
    <property type="entry name" value="Winged helix-like DNA-binding domain superfamily/Winged helix DNA-binding domain"/>
    <property type="match status" value="1"/>
</dbReference>
<keyword evidence="5" id="KW-0547">Nucleotide-binding</keyword>
<name>A0ABP9B162_9PSEU</name>
<dbReference type="PANTHER" id="PTHR44688">
    <property type="entry name" value="DNA-BINDING TRANSCRIPTIONAL ACTIVATOR DEVR_DOSR"/>
    <property type="match status" value="1"/>
</dbReference>
<dbReference type="InterPro" id="IPR016032">
    <property type="entry name" value="Sig_transdc_resp-reg_C-effctor"/>
</dbReference>
<protein>
    <submittedName>
        <fullName evidence="5">ATP-binding protein</fullName>
    </submittedName>
</protein>
<feature type="domain" description="HTH luxR-type" evidence="4">
    <location>
        <begin position="571"/>
        <end position="636"/>
    </location>
</feature>
<dbReference type="InterPro" id="IPR027417">
    <property type="entry name" value="P-loop_NTPase"/>
</dbReference>
<keyword evidence="2" id="KW-0238">DNA-binding</keyword>
<dbReference type="GO" id="GO:0005524">
    <property type="term" value="F:ATP binding"/>
    <property type="evidence" value="ECO:0007669"/>
    <property type="project" value="UniProtKB-KW"/>
</dbReference>
<dbReference type="SUPFAM" id="SSF46894">
    <property type="entry name" value="C-terminal effector domain of the bipartite response regulators"/>
    <property type="match status" value="1"/>
</dbReference>
<dbReference type="Gene3D" id="3.40.50.300">
    <property type="entry name" value="P-loop containing nucleotide triphosphate hydrolases"/>
    <property type="match status" value="1"/>
</dbReference>
<keyword evidence="3" id="KW-0804">Transcription</keyword>
<evidence type="ECO:0000256" key="2">
    <source>
        <dbReference type="ARBA" id="ARBA00023125"/>
    </source>
</evidence>
<reference evidence="6" key="1">
    <citation type="journal article" date="2019" name="Int. J. Syst. Evol. Microbiol.">
        <title>The Global Catalogue of Microorganisms (GCM) 10K type strain sequencing project: providing services to taxonomists for standard genome sequencing and annotation.</title>
        <authorList>
            <consortium name="The Broad Institute Genomics Platform"/>
            <consortium name="The Broad Institute Genome Sequencing Center for Infectious Disease"/>
            <person name="Wu L."/>
            <person name="Ma J."/>
        </authorList>
    </citation>
    <scope>NUCLEOTIDE SEQUENCE [LARGE SCALE GENOMIC DNA]</scope>
    <source>
        <strain evidence="6">JCM 17979</strain>
    </source>
</reference>
<sequence>MTGTIGERVTEDATRSFVGREVELASLVGVLAGSEPAFVAHVHGPGGIGKTRLLHAAIAQVGDDVRVTVLEGCDVEPTPRGFCTALARALGLDAGSPGPGDDAAGLLPAVADALGAAPRHVVAVDTYEVLGLLDAWLRVTLLPALPSSVTTVLVGRDRPATAWHTAPGWAGHVAELRLGPLAPEDAHALLRSRGLDEATACRADEFARGHPLALELAAAAARNGAGDGVDAVSPATAGGPVPHGLLATFVDSLAPDTAVALEAASTTRRITEPLLAAMLGDGARGAYDDLRGLPFVESAPDGLVLHDVVRDTVGHELAVRDPELRRRHRRRAARFLAQRRPAPGDDLWQRTADLMFLIENPVVRDACFPSARPLHVVEPARPGDGAAIAAITRAHEPAPLADALDRWWTAHPDTFAVARDPDGEVAAFVQIAELGAVDPGLLATDPVAARWLDHLRAHPPADGERVLLMRRWLGRDTGELRSVPVSACWLDVKRTYMSWRPALRRLYSVVVDLGRLGPIFLPLGFAPAGAPLEVDGVPHQPVWLDFGPDSVDGWLAGLVDTETDRTDAGAAPERPCGLSDREREVLVLIADGRSNRDIGTSLCISEKTAGRHVSNIFAKLEVHTRAQAVRLAAEHGLL</sequence>
<proteinExistence type="predicted"/>
<dbReference type="Proteomes" id="UP001500928">
    <property type="component" value="Unassembled WGS sequence"/>
</dbReference>
<dbReference type="PANTHER" id="PTHR44688:SF16">
    <property type="entry name" value="DNA-BINDING TRANSCRIPTIONAL ACTIVATOR DEVR_DOSR"/>
    <property type="match status" value="1"/>
</dbReference>
<comment type="caution">
    <text evidence="5">The sequence shown here is derived from an EMBL/GenBank/DDBJ whole genome shotgun (WGS) entry which is preliminary data.</text>
</comment>
<organism evidence="5 6">
    <name type="scientific">Actinomycetospora chlora</name>
    <dbReference type="NCBI Taxonomy" id="663608"/>
    <lineage>
        <taxon>Bacteria</taxon>
        <taxon>Bacillati</taxon>
        <taxon>Actinomycetota</taxon>
        <taxon>Actinomycetes</taxon>
        <taxon>Pseudonocardiales</taxon>
        <taxon>Pseudonocardiaceae</taxon>
        <taxon>Actinomycetospora</taxon>
    </lineage>
</organism>
<evidence type="ECO:0000256" key="1">
    <source>
        <dbReference type="ARBA" id="ARBA00023015"/>
    </source>
</evidence>
<dbReference type="Pfam" id="PF13401">
    <property type="entry name" value="AAA_22"/>
    <property type="match status" value="1"/>
</dbReference>
<dbReference type="EMBL" id="BAABHO010000016">
    <property type="protein sequence ID" value="GAA4788520.1"/>
    <property type="molecule type" value="Genomic_DNA"/>
</dbReference>
<gene>
    <name evidence="5" type="ORF">GCM10023200_23810</name>
</gene>
<evidence type="ECO:0000313" key="6">
    <source>
        <dbReference type="Proteomes" id="UP001500928"/>
    </source>
</evidence>
<dbReference type="PROSITE" id="PS50043">
    <property type="entry name" value="HTH_LUXR_2"/>
    <property type="match status" value="1"/>
</dbReference>
<dbReference type="SMART" id="SM00421">
    <property type="entry name" value="HTH_LUXR"/>
    <property type="match status" value="1"/>
</dbReference>
<dbReference type="InterPro" id="IPR036388">
    <property type="entry name" value="WH-like_DNA-bd_sf"/>
</dbReference>
<accession>A0ABP9B162</accession>
<keyword evidence="1" id="KW-0805">Transcription regulation</keyword>
<evidence type="ECO:0000256" key="3">
    <source>
        <dbReference type="ARBA" id="ARBA00023163"/>
    </source>
</evidence>
<dbReference type="PRINTS" id="PR00038">
    <property type="entry name" value="HTHLUXR"/>
</dbReference>
<dbReference type="SUPFAM" id="SSF52540">
    <property type="entry name" value="P-loop containing nucleoside triphosphate hydrolases"/>
    <property type="match status" value="1"/>
</dbReference>
<dbReference type="Pfam" id="PF00196">
    <property type="entry name" value="GerE"/>
    <property type="match status" value="1"/>
</dbReference>
<evidence type="ECO:0000313" key="5">
    <source>
        <dbReference type="EMBL" id="GAA4788520.1"/>
    </source>
</evidence>
<evidence type="ECO:0000259" key="4">
    <source>
        <dbReference type="PROSITE" id="PS50043"/>
    </source>
</evidence>
<dbReference type="InterPro" id="IPR049945">
    <property type="entry name" value="AAA_22"/>
</dbReference>
<dbReference type="RefSeq" id="WP_345414486.1">
    <property type="nucleotide sequence ID" value="NZ_BAABHO010000016.1"/>
</dbReference>
<dbReference type="CDD" id="cd06170">
    <property type="entry name" value="LuxR_C_like"/>
    <property type="match status" value="1"/>
</dbReference>
<dbReference type="InterPro" id="IPR000792">
    <property type="entry name" value="Tscrpt_reg_LuxR_C"/>
</dbReference>